<keyword evidence="5" id="KW-0677">Repeat</keyword>
<dbReference type="PANTHER" id="PTHR11738">
    <property type="entry name" value="MHC CLASS I NK CELL RECEPTOR"/>
    <property type="match status" value="1"/>
</dbReference>
<keyword evidence="4" id="KW-0732">Signal</keyword>
<evidence type="ECO:0000256" key="5">
    <source>
        <dbReference type="ARBA" id="ARBA00022737"/>
    </source>
</evidence>
<evidence type="ECO:0008006" key="13">
    <source>
        <dbReference type="Google" id="ProtNLM"/>
    </source>
</evidence>
<gene>
    <name evidence="11" type="ORF">mPipKuh1_007568</name>
</gene>
<evidence type="ECO:0000256" key="2">
    <source>
        <dbReference type="ARBA" id="ARBA00022475"/>
    </source>
</evidence>
<keyword evidence="3" id="KW-0812">Transmembrane</keyword>
<dbReference type="Proteomes" id="UP000558488">
    <property type="component" value="Unassembled WGS sequence"/>
</dbReference>
<protein>
    <recommendedName>
        <fullName evidence="13">Ig-like domain-containing protein</fullName>
    </recommendedName>
</protein>
<dbReference type="InterPro" id="IPR050412">
    <property type="entry name" value="Ig-like_Receptors_ImmuneReg"/>
</dbReference>
<accession>A0A7J7R038</accession>
<keyword evidence="12" id="KW-1185">Reference proteome</keyword>
<proteinExistence type="predicted"/>
<evidence type="ECO:0000256" key="4">
    <source>
        <dbReference type="ARBA" id="ARBA00022729"/>
    </source>
</evidence>
<evidence type="ECO:0000256" key="3">
    <source>
        <dbReference type="ARBA" id="ARBA00022692"/>
    </source>
</evidence>
<dbReference type="AlphaFoldDB" id="A0A7J7R038"/>
<evidence type="ECO:0000256" key="1">
    <source>
        <dbReference type="ARBA" id="ARBA00004162"/>
    </source>
</evidence>
<reference evidence="11 12" key="1">
    <citation type="journal article" date="2020" name="Nature">
        <title>Six reference-quality genomes reveal evolution of bat adaptations.</title>
        <authorList>
            <person name="Jebb D."/>
            <person name="Huang Z."/>
            <person name="Pippel M."/>
            <person name="Hughes G.M."/>
            <person name="Lavrichenko K."/>
            <person name="Devanna P."/>
            <person name="Winkler S."/>
            <person name="Jermiin L.S."/>
            <person name="Skirmuntt E.C."/>
            <person name="Katzourakis A."/>
            <person name="Burkitt-Gray L."/>
            <person name="Ray D.A."/>
            <person name="Sullivan K.A.M."/>
            <person name="Roscito J.G."/>
            <person name="Kirilenko B.M."/>
            <person name="Davalos L.M."/>
            <person name="Corthals A.P."/>
            <person name="Power M.L."/>
            <person name="Jones G."/>
            <person name="Ransome R.D."/>
            <person name="Dechmann D.K.N."/>
            <person name="Locatelli A.G."/>
            <person name="Puechmaille S.J."/>
            <person name="Fedrigo O."/>
            <person name="Jarvis E.D."/>
            <person name="Hiller M."/>
            <person name="Vernes S.C."/>
            <person name="Myers E.W."/>
            <person name="Teeling E.C."/>
        </authorList>
    </citation>
    <scope>NUCLEOTIDE SEQUENCE [LARGE SCALE GENOMIC DNA]</scope>
    <source>
        <strain evidence="11">MPipKuh1</strain>
        <tissue evidence="11">Flight muscle</tissue>
    </source>
</reference>
<evidence type="ECO:0000256" key="6">
    <source>
        <dbReference type="ARBA" id="ARBA00022989"/>
    </source>
</evidence>
<keyword evidence="10" id="KW-0393">Immunoglobulin domain</keyword>
<keyword evidence="6" id="KW-1133">Transmembrane helix</keyword>
<dbReference type="FunFam" id="2.60.40.10:FF:000049">
    <property type="entry name" value="Leukocyte immunoglobulin-like receptor subfamily B member 1"/>
    <property type="match status" value="1"/>
</dbReference>
<dbReference type="GO" id="GO:0019221">
    <property type="term" value="P:cytokine-mediated signaling pathway"/>
    <property type="evidence" value="ECO:0007669"/>
    <property type="project" value="TreeGrafter"/>
</dbReference>
<evidence type="ECO:0000256" key="8">
    <source>
        <dbReference type="ARBA" id="ARBA00023157"/>
    </source>
</evidence>
<comment type="caution">
    <text evidence="11">The sequence shown here is derived from an EMBL/GenBank/DDBJ whole genome shotgun (WGS) entry which is preliminary data.</text>
</comment>
<dbReference type="GO" id="GO:0002764">
    <property type="term" value="P:immune response-regulating signaling pathway"/>
    <property type="evidence" value="ECO:0007669"/>
    <property type="project" value="TreeGrafter"/>
</dbReference>
<evidence type="ECO:0000256" key="10">
    <source>
        <dbReference type="ARBA" id="ARBA00023319"/>
    </source>
</evidence>
<keyword evidence="8" id="KW-1015">Disulfide bond</keyword>
<keyword evidence="9" id="KW-0325">Glycoprotein</keyword>
<dbReference type="GO" id="GO:0005886">
    <property type="term" value="C:plasma membrane"/>
    <property type="evidence" value="ECO:0007669"/>
    <property type="project" value="UniProtKB-SubCell"/>
</dbReference>
<dbReference type="InterPro" id="IPR036179">
    <property type="entry name" value="Ig-like_dom_sf"/>
</dbReference>
<dbReference type="Gene3D" id="2.60.40.10">
    <property type="entry name" value="Immunoglobulins"/>
    <property type="match status" value="3"/>
</dbReference>
<dbReference type="GO" id="GO:0032396">
    <property type="term" value="F:inhibitory MHC class I receptor activity"/>
    <property type="evidence" value="ECO:0007669"/>
    <property type="project" value="TreeGrafter"/>
</dbReference>
<dbReference type="SUPFAM" id="SSF48726">
    <property type="entry name" value="Immunoglobulin"/>
    <property type="match status" value="3"/>
</dbReference>
<dbReference type="EMBL" id="JACAGB010000111">
    <property type="protein sequence ID" value="KAF6269459.1"/>
    <property type="molecule type" value="Genomic_DNA"/>
</dbReference>
<evidence type="ECO:0000313" key="11">
    <source>
        <dbReference type="EMBL" id="KAF6269459.1"/>
    </source>
</evidence>
<evidence type="ECO:0000256" key="7">
    <source>
        <dbReference type="ARBA" id="ARBA00023136"/>
    </source>
</evidence>
<dbReference type="PANTHER" id="PTHR11738:SF179">
    <property type="entry name" value="LEUKOCYTE IMMUNOGLOBULIN-LIKE RECEPTOR SUBFAMILY A MEMBER 5"/>
    <property type="match status" value="1"/>
</dbReference>
<sequence length="274" mass="30282">MQTPWEPTYRAKLSIKQMNQDSAGIYYCYYRSPTGWSESSDFLELVVTGLYSKPSLSALPGPIVSSGGNMILQCVSEQRFDGFILTKEGDHRLSWSLDSQPQPNGQAQALFPVGTVTASHRWTFRCYGCYKKVPQVWSHPSDTLELLILGEIFPSLSYPCFDIFAQRGAPCERVGQGKIRGFLIRDTVSERHGDTYGLGQEKGFMGGAAPESGKPSLLSQQGPIMASGQSLTLQCRSDVGYDRFALHKEGAQDLLQSLVLQPQTGFSQAHFHRG</sequence>
<dbReference type="InterPro" id="IPR013783">
    <property type="entry name" value="Ig-like_fold"/>
</dbReference>
<evidence type="ECO:0000256" key="9">
    <source>
        <dbReference type="ARBA" id="ARBA00023180"/>
    </source>
</evidence>
<name>A0A7J7R038_PIPKU</name>
<keyword evidence="7" id="KW-0472">Membrane</keyword>
<evidence type="ECO:0000313" key="12">
    <source>
        <dbReference type="Proteomes" id="UP000558488"/>
    </source>
</evidence>
<comment type="subcellular location">
    <subcellularLocation>
        <location evidence="1">Cell membrane</location>
        <topology evidence="1">Single-pass membrane protein</topology>
    </subcellularLocation>
</comment>
<organism evidence="11 12">
    <name type="scientific">Pipistrellus kuhlii</name>
    <name type="common">Kuhl's pipistrelle</name>
    <dbReference type="NCBI Taxonomy" id="59472"/>
    <lineage>
        <taxon>Eukaryota</taxon>
        <taxon>Metazoa</taxon>
        <taxon>Chordata</taxon>
        <taxon>Craniata</taxon>
        <taxon>Vertebrata</taxon>
        <taxon>Euteleostomi</taxon>
        <taxon>Mammalia</taxon>
        <taxon>Eutheria</taxon>
        <taxon>Laurasiatheria</taxon>
        <taxon>Chiroptera</taxon>
        <taxon>Yangochiroptera</taxon>
        <taxon>Vespertilionidae</taxon>
        <taxon>Pipistrellus</taxon>
    </lineage>
</organism>
<keyword evidence="2" id="KW-1003">Cell membrane</keyword>